<accession>A0A096B337</accession>
<dbReference type="Pfam" id="PF00350">
    <property type="entry name" value="Dynamin_N"/>
    <property type="match status" value="1"/>
</dbReference>
<dbReference type="RefSeq" id="WP_036560511.1">
    <property type="nucleotide sequence ID" value="NZ_JRNI01000061.1"/>
</dbReference>
<dbReference type="Proteomes" id="UP000029629">
    <property type="component" value="Unassembled WGS sequence"/>
</dbReference>
<name>A0A096B337_9BURK</name>
<dbReference type="EMBL" id="JRNI01000061">
    <property type="protein sequence ID" value="KGF27694.1"/>
    <property type="molecule type" value="Genomic_DNA"/>
</dbReference>
<dbReference type="AlphaFoldDB" id="A0A096B337"/>
<protein>
    <recommendedName>
        <fullName evidence="2">Dynamin N-terminal domain-containing protein</fullName>
    </recommendedName>
</protein>
<dbReference type="eggNOG" id="COG0699">
    <property type="taxonomic scope" value="Bacteria"/>
</dbReference>
<feature type="coiled-coil region" evidence="1">
    <location>
        <begin position="333"/>
        <end position="397"/>
    </location>
</feature>
<dbReference type="OrthoDB" id="7230468at2"/>
<gene>
    <name evidence="3" type="ORF">HMPREF2130_09905</name>
</gene>
<organism evidence="3 4">
    <name type="scientific">Oligella urethralis DNF00040</name>
    <dbReference type="NCBI Taxonomy" id="1401065"/>
    <lineage>
        <taxon>Bacteria</taxon>
        <taxon>Pseudomonadati</taxon>
        <taxon>Pseudomonadota</taxon>
        <taxon>Betaproteobacteria</taxon>
        <taxon>Burkholderiales</taxon>
        <taxon>Alcaligenaceae</taxon>
        <taxon>Oligella</taxon>
    </lineage>
</organism>
<proteinExistence type="predicted"/>
<evidence type="ECO:0000313" key="3">
    <source>
        <dbReference type="EMBL" id="KGF27694.1"/>
    </source>
</evidence>
<evidence type="ECO:0000256" key="1">
    <source>
        <dbReference type="SAM" id="Coils"/>
    </source>
</evidence>
<feature type="domain" description="Dynamin N-terminal" evidence="2">
    <location>
        <begin position="158"/>
        <end position="219"/>
    </location>
</feature>
<dbReference type="Gene3D" id="3.40.50.300">
    <property type="entry name" value="P-loop containing nucleotide triphosphate hydrolases"/>
    <property type="match status" value="1"/>
</dbReference>
<comment type="caution">
    <text evidence="3">The sequence shown here is derived from an EMBL/GenBank/DDBJ whole genome shotgun (WGS) entry which is preliminary data.</text>
</comment>
<keyword evidence="4" id="KW-1185">Reference proteome</keyword>
<dbReference type="InterPro" id="IPR045063">
    <property type="entry name" value="Dynamin_N"/>
</dbReference>
<sequence>MSVRQEQDFIQGLEAFKFGVQDLSKQQQQLTTRLNELENFLLASEFKTVGLQPQHPLFVGLQHYTQNAKQYIPAWEAAKQALKPALDLAAQFSDKIMFLVFGKFNAGKSSFCNFIAERFTFHQKAVQSFTLEDGVLSYHDRPFQEGNTETTAHIQGVILDERLVLIDTPGLHSITTENALLTQRFLESADGILWLSNSTSPGQVQELQELAQELRRHKPLLPVITRSDFLDELIVDNDIQKILCNKSPENRALQENDVLQRAQEKLRALDLDPQVLQAPISISVYSARSHGLTEQALTEAGFYRLYQALLDLSAPVVNYKETKSLQVFIHFLEEVVLRDVKQLQTSLSELEQQLSNEFKSLDHAIHRIKNHVWQQTLANLANMMDKHLNTAENERTEAFFAEFNALITSSLKQAISQELRHYEPSLSTPSSASELALKQQLSLAHYESFYLAIEQSLKALLTQVTEDLKESISPSLHRIDEQIKAFNEVLALKSNALLNLA</sequence>
<reference evidence="3 4" key="1">
    <citation type="submission" date="2014-07" db="EMBL/GenBank/DDBJ databases">
        <authorList>
            <person name="McCorrison J."/>
            <person name="Sanka R."/>
            <person name="Torralba M."/>
            <person name="Gillis M."/>
            <person name="Haft D.H."/>
            <person name="Methe B."/>
            <person name="Sutton G."/>
            <person name="Nelson K.E."/>
        </authorList>
    </citation>
    <scope>NUCLEOTIDE SEQUENCE [LARGE SCALE GENOMIC DNA]</scope>
    <source>
        <strain evidence="3 4">DNF00040</strain>
    </source>
</reference>
<keyword evidence="1" id="KW-0175">Coiled coil</keyword>
<evidence type="ECO:0000313" key="4">
    <source>
        <dbReference type="Proteomes" id="UP000029629"/>
    </source>
</evidence>
<dbReference type="SUPFAM" id="SSF52540">
    <property type="entry name" value="P-loop containing nucleoside triphosphate hydrolases"/>
    <property type="match status" value="1"/>
</dbReference>
<dbReference type="InterPro" id="IPR027417">
    <property type="entry name" value="P-loop_NTPase"/>
</dbReference>
<evidence type="ECO:0000259" key="2">
    <source>
        <dbReference type="Pfam" id="PF00350"/>
    </source>
</evidence>